<evidence type="ECO:0000313" key="10">
    <source>
        <dbReference type="EMBL" id="OQN95394.1"/>
    </source>
</evidence>
<dbReference type="AlphaFoldDB" id="A0A1V8S820"/>
<keyword evidence="3 8" id="KW-0210">Decarboxylase</keyword>
<keyword evidence="11" id="KW-1185">Reference proteome</keyword>
<comment type="caution">
    <text evidence="10">The sequence shown here is derived from an EMBL/GenBank/DDBJ whole genome shotgun (WGS) entry which is preliminary data.</text>
</comment>
<organism evidence="10 11">
    <name type="scientific">Cryoendolithus antarcticus</name>
    <dbReference type="NCBI Taxonomy" id="1507870"/>
    <lineage>
        <taxon>Eukaryota</taxon>
        <taxon>Fungi</taxon>
        <taxon>Dikarya</taxon>
        <taxon>Ascomycota</taxon>
        <taxon>Pezizomycotina</taxon>
        <taxon>Dothideomycetes</taxon>
        <taxon>Dothideomycetidae</taxon>
        <taxon>Cladosporiales</taxon>
        <taxon>Cladosporiaceae</taxon>
        <taxon>Cryoendolithus</taxon>
    </lineage>
</organism>
<dbReference type="GO" id="GO:0019748">
    <property type="term" value="P:secondary metabolic process"/>
    <property type="evidence" value="ECO:0007669"/>
    <property type="project" value="TreeGrafter"/>
</dbReference>
<keyword evidence="4" id="KW-0862">Zinc</keyword>
<dbReference type="EC" id="4.1.1.52" evidence="7"/>
<comment type="catalytic activity">
    <reaction evidence="6">
        <text>6-methylsalicylate + H(+) = 3-methylphenol + CO2</text>
        <dbReference type="Rhea" id="RHEA:23112"/>
        <dbReference type="ChEBI" id="CHEBI:15378"/>
        <dbReference type="ChEBI" id="CHEBI:16526"/>
        <dbReference type="ChEBI" id="CHEBI:17231"/>
        <dbReference type="ChEBI" id="CHEBI:36658"/>
        <dbReference type="EC" id="4.1.1.52"/>
    </reaction>
    <physiologicalReaction direction="left-to-right" evidence="6">
        <dbReference type="Rhea" id="RHEA:23113"/>
    </physiologicalReaction>
</comment>
<dbReference type="GO" id="GO:0005829">
    <property type="term" value="C:cytosol"/>
    <property type="evidence" value="ECO:0007669"/>
    <property type="project" value="TreeGrafter"/>
</dbReference>
<evidence type="ECO:0000256" key="2">
    <source>
        <dbReference type="ARBA" id="ARBA00022723"/>
    </source>
</evidence>
<evidence type="ECO:0000259" key="9">
    <source>
        <dbReference type="Pfam" id="PF04909"/>
    </source>
</evidence>
<dbReference type="GO" id="GO:0046872">
    <property type="term" value="F:metal ion binding"/>
    <property type="evidence" value="ECO:0007669"/>
    <property type="project" value="UniProtKB-KW"/>
</dbReference>
<proteinExistence type="inferred from homology"/>
<protein>
    <recommendedName>
        <fullName evidence="7">6-methylsalicylate decarboxylase</fullName>
        <ecNumber evidence="7">4.1.1.52</ecNumber>
    </recommendedName>
</protein>
<reference evidence="11" key="1">
    <citation type="submission" date="2017-03" db="EMBL/GenBank/DDBJ databases">
        <title>Genomes of endolithic fungi from Antarctica.</title>
        <authorList>
            <person name="Coleine C."/>
            <person name="Masonjones S."/>
            <person name="Stajich J.E."/>
        </authorList>
    </citation>
    <scope>NUCLEOTIDE SEQUENCE [LARGE SCALE GENOMIC DNA]</scope>
    <source>
        <strain evidence="11">CCFEE 5527</strain>
    </source>
</reference>
<dbReference type="GO" id="GO:0016787">
    <property type="term" value="F:hydrolase activity"/>
    <property type="evidence" value="ECO:0007669"/>
    <property type="project" value="InterPro"/>
</dbReference>
<evidence type="ECO:0000256" key="8">
    <source>
        <dbReference type="RuleBase" id="RU366045"/>
    </source>
</evidence>
<evidence type="ECO:0000256" key="6">
    <source>
        <dbReference type="ARBA" id="ARBA00036832"/>
    </source>
</evidence>
<evidence type="ECO:0000256" key="4">
    <source>
        <dbReference type="ARBA" id="ARBA00022833"/>
    </source>
</evidence>
<feature type="domain" description="Amidohydrolase-related" evidence="9">
    <location>
        <begin position="5"/>
        <end position="207"/>
    </location>
</feature>
<gene>
    <name evidence="10" type="ORF">B0A48_18573</name>
</gene>
<dbReference type="GO" id="GO:0047596">
    <property type="term" value="F:6-methylsalicylate decarboxylase activity"/>
    <property type="evidence" value="ECO:0007669"/>
    <property type="project" value="UniProtKB-EC"/>
</dbReference>
<dbReference type="SUPFAM" id="SSF51556">
    <property type="entry name" value="Metallo-dependent hydrolases"/>
    <property type="match status" value="1"/>
</dbReference>
<keyword evidence="5 8" id="KW-0456">Lyase</keyword>
<dbReference type="InterPro" id="IPR006680">
    <property type="entry name" value="Amidohydro-rel"/>
</dbReference>
<dbReference type="EMBL" id="NAJO01000099">
    <property type="protein sequence ID" value="OQN95394.1"/>
    <property type="molecule type" value="Genomic_DNA"/>
</dbReference>
<dbReference type="PANTHER" id="PTHR21240">
    <property type="entry name" value="2-AMINO-3-CARBOXYLMUCONATE-6-SEMIALDEHYDE DECARBOXYLASE"/>
    <property type="match status" value="1"/>
</dbReference>
<dbReference type="InParanoid" id="A0A1V8S820"/>
<evidence type="ECO:0000256" key="3">
    <source>
        <dbReference type="ARBA" id="ARBA00022793"/>
    </source>
</evidence>
<dbReference type="Pfam" id="PF04909">
    <property type="entry name" value="Amidohydro_2"/>
    <property type="match status" value="1"/>
</dbReference>
<evidence type="ECO:0000256" key="7">
    <source>
        <dbReference type="ARBA" id="ARBA00038889"/>
    </source>
</evidence>
<accession>A0A1V8S820</accession>
<dbReference type="OrthoDB" id="2832284at2759"/>
<keyword evidence="2" id="KW-0479">Metal-binding</keyword>
<name>A0A1V8S820_9PEZI</name>
<dbReference type="PANTHER" id="PTHR21240:SF29">
    <property type="entry name" value="AMIDOHYDROLASE-RELATED DOMAIN-CONTAINING PROTEIN"/>
    <property type="match status" value="1"/>
</dbReference>
<comment type="similarity">
    <text evidence="1">Belongs to the metallo-dependent hydrolases superfamily. ACMSD family.</text>
</comment>
<evidence type="ECO:0000313" key="11">
    <source>
        <dbReference type="Proteomes" id="UP000192596"/>
    </source>
</evidence>
<dbReference type="InterPro" id="IPR032466">
    <property type="entry name" value="Metal_Hydrolase"/>
</dbReference>
<sequence>MVLKIDVHTHALPGFFKKILSELGPAESGVPQISWSMDATRRSMAELDIGTSILSLSAPGPEIAPNRDGARSLARQFNEWAAKETKADPSGIGFFAAVPGLQDTDGCLTEIRYAFDELKADGVCFFTTYQGVYLGDPSFEPIWKELNVRAAVVFIHPTMPLGFKLTSTMIQPPTFDFPRETGRTAAHMVITGMKRRYPDVKVILSHGEVHCLYY</sequence>
<dbReference type="STRING" id="1507870.A0A1V8S820"/>
<dbReference type="Proteomes" id="UP000192596">
    <property type="component" value="Unassembled WGS sequence"/>
</dbReference>
<dbReference type="InterPro" id="IPR032465">
    <property type="entry name" value="ACMSD"/>
</dbReference>
<evidence type="ECO:0000256" key="1">
    <source>
        <dbReference type="ARBA" id="ARBA00005871"/>
    </source>
</evidence>
<evidence type="ECO:0000256" key="5">
    <source>
        <dbReference type="ARBA" id="ARBA00023239"/>
    </source>
</evidence>
<dbReference type="Gene3D" id="3.20.20.140">
    <property type="entry name" value="Metal-dependent hydrolases"/>
    <property type="match status" value="1"/>
</dbReference>